<dbReference type="PROSITE" id="PS51012">
    <property type="entry name" value="ABC_TM2"/>
    <property type="match status" value="1"/>
</dbReference>
<dbReference type="PANTHER" id="PTHR30413:SF10">
    <property type="entry name" value="CAPSULE POLYSACCHARIDE EXPORT INNER-MEMBRANE PROTEIN CTRC"/>
    <property type="match status" value="1"/>
</dbReference>
<comment type="caution">
    <text evidence="11">The sequence shown here is derived from an EMBL/GenBank/DDBJ whole genome shotgun (WGS) entry which is preliminary data.</text>
</comment>
<accession>W9GQK1</accession>
<keyword evidence="12" id="KW-1185">Reference proteome</keyword>
<feature type="transmembrane region" description="Helical" evidence="9">
    <location>
        <begin position="178"/>
        <end position="196"/>
    </location>
</feature>
<dbReference type="STRING" id="1385369.N825_30115"/>
<evidence type="ECO:0000313" key="11">
    <source>
        <dbReference type="EMBL" id="EWY36064.1"/>
    </source>
</evidence>
<evidence type="ECO:0000256" key="9">
    <source>
        <dbReference type="RuleBase" id="RU361157"/>
    </source>
</evidence>
<keyword evidence="6 9" id="KW-1133">Transmembrane helix</keyword>
<dbReference type="GO" id="GO:0015920">
    <property type="term" value="P:lipopolysaccharide transport"/>
    <property type="evidence" value="ECO:0007669"/>
    <property type="project" value="TreeGrafter"/>
</dbReference>
<dbReference type="GO" id="GO:0015774">
    <property type="term" value="P:polysaccharide transport"/>
    <property type="evidence" value="ECO:0007669"/>
    <property type="project" value="UniProtKB-KW"/>
</dbReference>
<proteinExistence type="inferred from homology"/>
<protein>
    <recommendedName>
        <fullName evidence="9">Transport permease protein</fullName>
    </recommendedName>
</protein>
<feature type="transmembrane region" description="Helical" evidence="9">
    <location>
        <begin position="231"/>
        <end position="252"/>
    </location>
</feature>
<keyword evidence="5 9" id="KW-0812">Transmembrane</keyword>
<evidence type="ECO:0000256" key="1">
    <source>
        <dbReference type="ARBA" id="ARBA00004651"/>
    </source>
</evidence>
<gene>
    <name evidence="11" type="ORF">N825_30115</name>
</gene>
<keyword evidence="3 9" id="KW-0813">Transport</keyword>
<reference evidence="11 12" key="1">
    <citation type="submission" date="2013-08" db="EMBL/GenBank/DDBJ databases">
        <title>The genome sequence of Skermanella stibiiresistens.</title>
        <authorList>
            <person name="Zhu W."/>
            <person name="Wang G."/>
        </authorList>
    </citation>
    <scope>NUCLEOTIDE SEQUENCE [LARGE SCALE GENOMIC DNA]</scope>
    <source>
        <strain evidence="11 12">SB22</strain>
    </source>
</reference>
<dbReference type="InterPro" id="IPR013525">
    <property type="entry name" value="ABC2_TM"/>
</dbReference>
<evidence type="ECO:0000256" key="2">
    <source>
        <dbReference type="ARBA" id="ARBA00007783"/>
    </source>
</evidence>
<evidence type="ECO:0000256" key="3">
    <source>
        <dbReference type="ARBA" id="ARBA00022448"/>
    </source>
</evidence>
<dbReference type="GO" id="GO:0140359">
    <property type="term" value="F:ABC-type transporter activity"/>
    <property type="evidence" value="ECO:0007669"/>
    <property type="project" value="InterPro"/>
</dbReference>
<evidence type="ECO:0000256" key="7">
    <source>
        <dbReference type="ARBA" id="ARBA00023047"/>
    </source>
</evidence>
<evidence type="ECO:0000256" key="5">
    <source>
        <dbReference type="ARBA" id="ARBA00022692"/>
    </source>
</evidence>
<feature type="transmembrane region" description="Helical" evidence="9">
    <location>
        <begin position="147"/>
        <end position="171"/>
    </location>
</feature>
<evidence type="ECO:0000259" key="10">
    <source>
        <dbReference type="PROSITE" id="PS51012"/>
    </source>
</evidence>
<keyword evidence="7" id="KW-0625">Polysaccharide transport</keyword>
<sequence length="263" mass="28327">MLGSAWSYRYFILSSIRTEFMGRFIRSRIGGLWMVVNPLVQVSIYALILSSLLSARLPELADQPYAYAIYLTAGILCWSLFSEVVTRCLTVFIENGNLLKKVVFPRSCLPLIATGSALVNNGLLLLAIIGVFAILGHRVPPAPLLLLPALVALTVALALGFGLVLGTLNVFIRDIGHVVPLVLQIGFWFTPVVYVPEVLPAEVRGLLAFNPLFPLIGAYHDVLVFGRAPDLAGLAGTAALALGSLALALVMFRRAGAEMVDVL</sequence>
<evidence type="ECO:0000313" key="12">
    <source>
        <dbReference type="Proteomes" id="UP000019486"/>
    </source>
</evidence>
<feature type="domain" description="ABC transmembrane type-2" evidence="10">
    <location>
        <begin position="29"/>
        <end position="255"/>
    </location>
</feature>
<feature type="transmembrane region" description="Helical" evidence="9">
    <location>
        <begin position="65"/>
        <end position="86"/>
    </location>
</feature>
<dbReference type="Pfam" id="PF01061">
    <property type="entry name" value="ABC2_membrane"/>
    <property type="match status" value="1"/>
</dbReference>
<dbReference type="InterPro" id="IPR047817">
    <property type="entry name" value="ABC2_TM_bact-type"/>
</dbReference>
<evidence type="ECO:0000256" key="4">
    <source>
        <dbReference type="ARBA" id="ARBA00022475"/>
    </source>
</evidence>
<evidence type="ECO:0000256" key="8">
    <source>
        <dbReference type="ARBA" id="ARBA00023136"/>
    </source>
</evidence>
<dbReference type="GO" id="GO:0005886">
    <property type="term" value="C:plasma membrane"/>
    <property type="evidence" value="ECO:0007669"/>
    <property type="project" value="UniProtKB-SubCell"/>
</dbReference>
<dbReference type="PANTHER" id="PTHR30413">
    <property type="entry name" value="INNER MEMBRANE TRANSPORT PERMEASE"/>
    <property type="match status" value="1"/>
</dbReference>
<evidence type="ECO:0000256" key="6">
    <source>
        <dbReference type="ARBA" id="ARBA00022989"/>
    </source>
</evidence>
<organism evidence="11 12">
    <name type="scientific">Skermanella stibiiresistens SB22</name>
    <dbReference type="NCBI Taxonomy" id="1385369"/>
    <lineage>
        <taxon>Bacteria</taxon>
        <taxon>Pseudomonadati</taxon>
        <taxon>Pseudomonadota</taxon>
        <taxon>Alphaproteobacteria</taxon>
        <taxon>Rhodospirillales</taxon>
        <taxon>Azospirillaceae</taxon>
        <taxon>Skermanella</taxon>
    </lineage>
</organism>
<dbReference type="Proteomes" id="UP000019486">
    <property type="component" value="Unassembled WGS sequence"/>
</dbReference>
<dbReference type="AlphaFoldDB" id="W9GQK1"/>
<keyword evidence="8 9" id="KW-0472">Membrane</keyword>
<comment type="similarity">
    <text evidence="2 9">Belongs to the ABC-2 integral membrane protein family.</text>
</comment>
<comment type="subcellular location">
    <subcellularLocation>
        <location evidence="9">Cell inner membrane</location>
        <topology evidence="9">Multi-pass membrane protein</topology>
    </subcellularLocation>
    <subcellularLocation>
        <location evidence="1">Cell membrane</location>
        <topology evidence="1">Multi-pass membrane protein</topology>
    </subcellularLocation>
</comment>
<name>W9GQK1_9PROT</name>
<dbReference type="EMBL" id="AVFL01000054">
    <property type="protein sequence ID" value="EWY36064.1"/>
    <property type="molecule type" value="Genomic_DNA"/>
</dbReference>
<keyword evidence="7" id="KW-0762">Sugar transport</keyword>
<feature type="transmembrane region" description="Helical" evidence="9">
    <location>
        <begin position="107"/>
        <end position="135"/>
    </location>
</feature>
<feature type="transmembrane region" description="Helical" evidence="9">
    <location>
        <begin position="31"/>
        <end position="53"/>
    </location>
</feature>
<keyword evidence="4 9" id="KW-1003">Cell membrane</keyword>